<feature type="region of interest" description="Disordered" evidence="2">
    <location>
        <begin position="615"/>
        <end position="723"/>
    </location>
</feature>
<feature type="region of interest" description="Disordered" evidence="2">
    <location>
        <begin position="181"/>
        <end position="249"/>
    </location>
</feature>
<accession>A0ABZ1CZC8</accession>
<reference evidence="3 4" key="1">
    <citation type="submission" date="2024-01" db="EMBL/GenBank/DDBJ databases">
        <title>Comparative genomics of Cryptococcus and Kwoniella reveals pathogenesis evolution and contrasting modes of karyotype evolution via chromosome fusion or intercentromeric recombination.</title>
        <authorList>
            <person name="Coelho M.A."/>
            <person name="David-Palma M."/>
            <person name="Shea T."/>
            <person name="Bowers K."/>
            <person name="McGinley-Smith S."/>
            <person name="Mohammad A.W."/>
            <person name="Gnirke A."/>
            <person name="Yurkov A.M."/>
            <person name="Nowrousian M."/>
            <person name="Sun S."/>
            <person name="Cuomo C.A."/>
            <person name="Heitman J."/>
        </authorList>
    </citation>
    <scope>NUCLEOTIDE SEQUENCE [LARGE SCALE GENOMIC DNA]</scope>
    <source>
        <strain evidence="3">CBS 11374</strain>
    </source>
</reference>
<dbReference type="EMBL" id="CP141885">
    <property type="protein sequence ID" value="WRT67121.1"/>
    <property type="molecule type" value="Genomic_DNA"/>
</dbReference>
<feature type="compositionally biased region" description="Low complexity" evidence="2">
    <location>
        <begin position="532"/>
        <end position="590"/>
    </location>
</feature>
<evidence type="ECO:0000313" key="4">
    <source>
        <dbReference type="Proteomes" id="UP001329825"/>
    </source>
</evidence>
<feature type="compositionally biased region" description="Polar residues" evidence="2">
    <location>
        <begin position="1373"/>
        <end position="1386"/>
    </location>
</feature>
<feature type="coiled-coil region" evidence="1">
    <location>
        <begin position="376"/>
        <end position="438"/>
    </location>
</feature>
<feature type="compositionally biased region" description="Polar residues" evidence="2">
    <location>
        <begin position="1258"/>
        <end position="1268"/>
    </location>
</feature>
<feature type="compositionally biased region" description="Acidic residues" evidence="2">
    <location>
        <begin position="58"/>
        <end position="68"/>
    </location>
</feature>
<feature type="region of interest" description="Disordered" evidence="2">
    <location>
        <begin position="1141"/>
        <end position="1539"/>
    </location>
</feature>
<evidence type="ECO:0000313" key="3">
    <source>
        <dbReference type="EMBL" id="WRT67121.1"/>
    </source>
</evidence>
<feature type="compositionally biased region" description="Acidic residues" evidence="2">
    <location>
        <begin position="1029"/>
        <end position="1044"/>
    </location>
</feature>
<feature type="compositionally biased region" description="Basic and acidic residues" evidence="2">
    <location>
        <begin position="1326"/>
        <end position="1335"/>
    </location>
</feature>
<feature type="compositionally biased region" description="Polar residues" evidence="2">
    <location>
        <begin position="988"/>
        <end position="1017"/>
    </location>
</feature>
<feature type="region of interest" description="Disordered" evidence="2">
    <location>
        <begin position="262"/>
        <end position="291"/>
    </location>
</feature>
<feature type="region of interest" description="Disordered" evidence="2">
    <location>
        <begin position="36"/>
        <end position="78"/>
    </location>
</feature>
<dbReference type="RefSeq" id="XP_062791861.1">
    <property type="nucleotide sequence ID" value="XM_062935810.1"/>
</dbReference>
<sequence length="1539" mass="169855">MTTPQRPETGLDIPHQSEQHQYTHDDIVDFFFNNSHNNHRRHLYPNPPSNNKPLSEQGELEEEEEESHEEFSPQTHPFARTKTTRIHKTTMRMNNTDPTNEFMYQIPDPNPNPNPNPNWYDNADAGWNLTHMQMQMPLHGFGKSLSEGGLGLGLGLSTADERGSKPLDLKALNERLHILGLGGPSKSNEHIEATSSQHHRPLYNSQNPTALSPNNPSQLASGFRSQETLSPDSQHHRRSRGYPSITELAPGDSISMYRAVRAPSTTVKSHRRGGTNVDPGEAGDSPFTPEDEAAYDNAPGDGASYWSQEDVTHRTLNTGAGELEDEMTAGPTSVWTRGDMGRDMYGHRDRLLRQESTRNQEHMIELQRQIREAQSLATTATKLEVAEKQLRELQARLIAEQVARTQIEQEAGMKEEEMKNYQNEWASAVRALRRARDEGKKSDEEKRRIQRCFEEARDKLWKYHEALRVREARAQGKEEGRAEAWQEAERWMGSSPPIPGVEPVQAVPGAVLHQTPMMQTQTPQFLQSPTDQYFQQQAQPPLQQNQSSPPVPQQQQQSPQQQAQHQYQQQQPQQSQQPQHYHPQQGQQPQTNASDPNVPMQSIAQLMEYFAQNPGAFPQFQHGRPQISPPQHAPFSQGQQSNTQPPVMPGQHNSLRAQQMPGSQTPGQYMAQMSQQTPGHPPHLPMLPQSAALSHHDGEADQHMQPQPTGGRSTAGIMPQHTGQPMTVPVIVPVAQPAPVAVPLTDPVSMGQLPPNPPPQSQPTMQIFTQPTIPQRTPRAPNAAMHTTPGKNQARTPTRTQAAGIPSTGRTGISTVPNVLQPKPVIHPQAAESYLEKVDHDPSLKRMMGGARSKTIHSSAVPPSATEHSRAPTKPHTAAKSTFDDGASNIDKPLPEPFPPSRVLGRSQTHRTPSTERHNLPNSHKASGGLSLSEGLHNSHAHRQSQIPDGDRYPAFPLVGNHEVRTHSRNTSFNSVDPAGIGLPLDVSNVQSPNSDYRATRPSTRQTPIRSGRTSARSRVAGALRNDMELEGELPGIEEADEEDMQRHPQGQAPQPMSHGPPPPHMMRQMQSQNGRGPPRPPPSMPNMRYQIRPVMPQPLGGGPPEMMGGPNKTFSEPHVQGHKSRHSLSALFHHRDATGMRSEHLPEPDSAYHPPKTHDLYVPPGLAPRAVSGGIEDVQGPRTSALGLSGVGGSEEGKMRAPTSSRSRSNQPPSAYYPPSPKTPKIPPPPPSPPRTEITHRGGRQPINLDSPPAPGTTRQTVIITERTNPRSDFDVEPHEVPLPGTKSGARTVYSAMSPPDYAHQPDPRAVPLPPTKSRAPTMYTEHERQDEQPHQIPLPGSRSTAPTAYTYAPRHQHQQHHQPFQFPLPPSKTTAYTVNDNQPHQVPLPPPRSIAPTAYTASPPDDLKPQGRPEVVSIDFASVPLPRGGATVYDMRTQVTSEPDVDEPRGPSRSQTHRSPPNKLVSKKSHRKPVPSNGNGNGNEQGNATDPRMYPLPPSKAPTRGRASTYATSVAPIEEVTEPESGRENIRRQSRVY</sequence>
<feature type="region of interest" description="Disordered" evidence="2">
    <location>
        <begin position="984"/>
        <end position="1090"/>
    </location>
</feature>
<feature type="compositionally biased region" description="Polar residues" evidence="2">
    <location>
        <begin position="203"/>
        <end position="232"/>
    </location>
</feature>
<feature type="region of interest" description="Disordered" evidence="2">
    <location>
        <begin position="1"/>
        <end position="23"/>
    </location>
</feature>
<feature type="compositionally biased region" description="Pro residues" evidence="2">
    <location>
        <begin position="1216"/>
        <end position="1235"/>
    </location>
</feature>
<feature type="region of interest" description="Disordered" evidence="2">
    <location>
        <begin position="775"/>
        <end position="820"/>
    </location>
</feature>
<evidence type="ECO:0000256" key="2">
    <source>
        <dbReference type="SAM" id="MobiDB-lite"/>
    </source>
</evidence>
<feature type="compositionally biased region" description="Polar residues" evidence="2">
    <location>
        <begin position="789"/>
        <end position="801"/>
    </location>
</feature>
<evidence type="ECO:0000256" key="1">
    <source>
        <dbReference type="SAM" id="Coils"/>
    </source>
</evidence>
<feature type="compositionally biased region" description="Basic and acidic residues" evidence="2">
    <location>
        <begin position="1269"/>
        <end position="1281"/>
    </location>
</feature>
<dbReference type="GeneID" id="87956218"/>
<feature type="compositionally biased region" description="Polar residues" evidence="2">
    <location>
        <begin position="1203"/>
        <end position="1214"/>
    </location>
</feature>
<name>A0ABZ1CZC8_9TREE</name>
<feature type="region of interest" description="Disordered" evidence="2">
    <location>
        <begin position="525"/>
        <end position="598"/>
    </location>
</feature>
<gene>
    <name evidence="3" type="ORF">IL334_004087</name>
</gene>
<keyword evidence="4" id="KW-1185">Reference proteome</keyword>
<proteinExistence type="predicted"/>
<feature type="region of interest" description="Disordered" evidence="2">
    <location>
        <begin position="845"/>
        <end position="956"/>
    </location>
</feature>
<protein>
    <submittedName>
        <fullName evidence="3">Uncharacterized protein</fullName>
    </submittedName>
</protein>
<feature type="compositionally biased region" description="Polar residues" evidence="2">
    <location>
        <begin position="808"/>
        <end position="818"/>
    </location>
</feature>
<keyword evidence="1" id="KW-0175">Coiled coil</keyword>
<feature type="compositionally biased region" description="Polar residues" evidence="2">
    <location>
        <begin position="634"/>
        <end position="678"/>
    </location>
</feature>
<dbReference type="Proteomes" id="UP001329825">
    <property type="component" value="Chromosome 5"/>
</dbReference>
<organism evidence="3 4">
    <name type="scientific">Kwoniella shivajii</name>
    <dbReference type="NCBI Taxonomy" id="564305"/>
    <lineage>
        <taxon>Eukaryota</taxon>
        <taxon>Fungi</taxon>
        <taxon>Dikarya</taxon>
        <taxon>Basidiomycota</taxon>
        <taxon>Agaricomycotina</taxon>
        <taxon>Tremellomycetes</taxon>
        <taxon>Tremellales</taxon>
        <taxon>Cryptococcaceae</taxon>
        <taxon>Kwoniella</taxon>
    </lineage>
</organism>